<sequence>MMAAAIGLAAAGLTAEPAVAQAGHYGHYNRGYDQGWRTPSWWDQRDRPGDYRCDAYWDANRTDCHERWRHQRPRYADNRGYRDQGHGRYGYSRGQGYAQRHDYQRYAAAVRGANVWPGAYGRPDLVYPGGGQSHAGGRDPRRIDWCRANYRSYNPATGYYRAYSGRRVYCG</sequence>
<dbReference type="AlphaFoldDB" id="A0A8E0NBJ5"/>
<keyword evidence="6" id="KW-0732">Signal</keyword>
<comment type="function">
    <text evidence="5">Has immunoglobulin-binding and hemagglutination properties, and can bind to mannose. Essential for virulence. May be involved in LPS biosynthesis or polysaccharide transport.</text>
</comment>
<keyword evidence="3" id="KW-1003">Cell membrane</keyword>
<keyword evidence="3" id="KW-0472">Membrane</keyword>
<dbReference type="Pfam" id="PF07886">
    <property type="entry name" value="BA14K"/>
    <property type="match status" value="1"/>
</dbReference>
<feature type="chain" id="PRO_5034936397" description="Lectin-like protein BA14k" evidence="6">
    <location>
        <begin position="21"/>
        <end position="171"/>
    </location>
</feature>
<name>A0A8E0NBJ5_9CAUL</name>
<organism evidence="7 8">
    <name type="scientific">Brevundimonas abyssalis TAR-001</name>
    <dbReference type="NCBI Taxonomy" id="1391729"/>
    <lineage>
        <taxon>Bacteria</taxon>
        <taxon>Pseudomonadati</taxon>
        <taxon>Pseudomonadota</taxon>
        <taxon>Alphaproteobacteria</taxon>
        <taxon>Caulobacterales</taxon>
        <taxon>Caulobacteraceae</taxon>
        <taxon>Brevundimonas</taxon>
    </lineage>
</organism>
<gene>
    <name evidence="7" type="ORF">MBEBAB_1572</name>
</gene>
<keyword evidence="8" id="KW-1185">Reference proteome</keyword>
<dbReference type="EMBL" id="BATC01000024">
    <property type="protein sequence ID" value="GAD59322.1"/>
    <property type="molecule type" value="Genomic_DNA"/>
</dbReference>
<keyword evidence="4" id="KW-0430">Lectin</keyword>
<evidence type="ECO:0000313" key="7">
    <source>
        <dbReference type="EMBL" id="GAD59322.1"/>
    </source>
</evidence>
<evidence type="ECO:0000256" key="1">
    <source>
        <dbReference type="ARBA" id="ARBA00010270"/>
    </source>
</evidence>
<accession>A0A8E0NBJ5</accession>
<reference evidence="8" key="1">
    <citation type="journal article" date="2013" name="Genome Announc.">
        <title>Draft Genome Sequence of the Dimorphic Prosthecate Bacterium Brevundimonas abyssalis TAR-001T.</title>
        <authorList>
            <person name="Tsubouchi T."/>
            <person name="Nishi S."/>
            <person name="Usui K."/>
            <person name="Shimane Y."/>
            <person name="Takaki Y."/>
            <person name="Maruyama T."/>
            <person name="Hatada Y."/>
        </authorList>
    </citation>
    <scope>NUCLEOTIDE SEQUENCE [LARGE SCALE GENOMIC DNA]</scope>
    <source>
        <strain evidence="8">TAR-001</strain>
    </source>
</reference>
<dbReference type="GO" id="GO:0030246">
    <property type="term" value="F:carbohydrate binding"/>
    <property type="evidence" value="ECO:0007669"/>
    <property type="project" value="UniProtKB-KW"/>
</dbReference>
<comment type="similarity">
    <text evidence="1">Belongs to the BA14k family.</text>
</comment>
<protein>
    <recommendedName>
        <fullName evidence="2">Lectin-like protein BA14k</fullName>
    </recommendedName>
</protein>
<evidence type="ECO:0000256" key="4">
    <source>
        <dbReference type="ARBA" id="ARBA00022734"/>
    </source>
</evidence>
<dbReference type="Proteomes" id="UP000016569">
    <property type="component" value="Unassembled WGS sequence"/>
</dbReference>
<evidence type="ECO:0000256" key="2">
    <source>
        <dbReference type="ARBA" id="ARBA00020552"/>
    </source>
</evidence>
<evidence type="ECO:0000256" key="5">
    <source>
        <dbReference type="ARBA" id="ARBA00025321"/>
    </source>
</evidence>
<proteinExistence type="inferred from homology"/>
<evidence type="ECO:0000256" key="3">
    <source>
        <dbReference type="ARBA" id="ARBA00022475"/>
    </source>
</evidence>
<evidence type="ECO:0000256" key="6">
    <source>
        <dbReference type="SAM" id="SignalP"/>
    </source>
</evidence>
<dbReference type="InterPro" id="IPR012413">
    <property type="entry name" value="BA14K"/>
</dbReference>
<feature type="signal peptide" evidence="6">
    <location>
        <begin position="1"/>
        <end position="20"/>
    </location>
</feature>
<comment type="caution">
    <text evidence="7">The sequence shown here is derived from an EMBL/GenBank/DDBJ whole genome shotgun (WGS) entry which is preliminary data.</text>
</comment>
<evidence type="ECO:0000313" key="8">
    <source>
        <dbReference type="Proteomes" id="UP000016569"/>
    </source>
</evidence>